<accession>A0ABR1VZM6</accession>
<sequence>MPVRIRYTPPPSSPSSRLSALPSLSSELPKRTGESAMSFPRVIREASQRALGHAIPWHKILEAALSTTTLPDWPLFDVMVEFSAANDECLRMRLEYSDECFDVRSIKHVAKLIATALDLIVDDRSFEETRESLGHAVEEAATEDYNTSLEAEGLFGRNFRDI</sequence>
<reference evidence="2 3" key="1">
    <citation type="submission" date="2023-01" db="EMBL/GenBank/DDBJ databases">
        <title>Analysis of 21 Apiospora genomes using comparative genomics revels a genus with tremendous synthesis potential of carbohydrate active enzymes and secondary metabolites.</title>
        <authorList>
            <person name="Sorensen T."/>
        </authorList>
    </citation>
    <scope>NUCLEOTIDE SEQUENCE [LARGE SCALE GENOMIC DNA]</scope>
    <source>
        <strain evidence="2 3">CBS 114990</strain>
    </source>
</reference>
<dbReference type="Proteomes" id="UP001433268">
    <property type="component" value="Unassembled WGS sequence"/>
</dbReference>
<dbReference type="Gene3D" id="3.30.559.30">
    <property type="entry name" value="Nonribosomal peptide synthetase, condensation domain"/>
    <property type="match status" value="1"/>
</dbReference>
<name>A0ABR1VZM6_9PEZI</name>
<evidence type="ECO:0008006" key="4">
    <source>
        <dbReference type="Google" id="ProtNLM"/>
    </source>
</evidence>
<dbReference type="RefSeq" id="XP_066666319.1">
    <property type="nucleotide sequence ID" value="XM_066814357.1"/>
</dbReference>
<dbReference type="EMBL" id="JAQQWN010000007">
    <property type="protein sequence ID" value="KAK8075379.1"/>
    <property type="molecule type" value="Genomic_DNA"/>
</dbReference>
<keyword evidence="3" id="KW-1185">Reference proteome</keyword>
<evidence type="ECO:0000256" key="1">
    <source>
        <dbReference type="SAM" id="MobiDB-lite"/>
    </source>
</evidence>
<feature type="compositionally biased region" description="Low complexity" evidence="1">
    <location>
        <begin position="14"/>
        <end position="27"/>
    </location>
</feature>
<dbReference type="GeneID" id="92047417"/>
<feature type="region of interest" description="Disordered" evidence="1">
    <location>
        <begin position="1"/>
        <end position="32"/>
    </location>
</feature>
<organism evidence="2 3">
    <name type="scientific">Apiospora hydei</name>
    <dbReference type="NCBI Taxonomy" id="1337664"/>
    <lineage>
        <taxon>Eukaryota</taxon>
        <taxon>Fungi</taxon>
        <taxon>Dikarya</taxon>
        <taxon>Ascomycota</taxon>
        <taxon>Pezizomycotina</taxon>
        <taxon>Sordariomycetes</taxon>
        <taxon>Xylariomycetidae</taxon>
        <taxon>Amphisphaeriales</taxon>
        <taxon>Apiosporaceae</taxon>
        <taxon>Apiospora</taxon>
    </lineage>
</organism>
<comment type="caution">
    <text evidence="2">The sequence shown here is derived from an EMBL/GenBank/DDBJ whole genome shotgun (WGS) entry which is preliminary data.</text>
</comment>
<evidence type="ECO:0000313" key="2">
    <source>
        <dbReference type="EMBL" id="KAK8075379.1"/>
    </source>
</evidence>
<proteinExistence type="predicted"/>
<evidence type="ECO:0000313" key="3">
    <source>
        <dbReference type="Proteomes" id="UP001433268"/>
    </source>
</evidence>
<protein>
    <recommendedName>
        <fullName evidence="4">Carrier domain-containing protein</fullName>
    </recommendedName>
</protein>
<gene>
    <name evidence="2" type="ORF">PG997_010042</name>
</gene>